<protein>
    <submittedName>
        <fullName evidence="2">Acyl-CoA thioesterase-1</fullName>
    </submittedName>
</protein>
<dbReference type="CDD" id="cd01822">
    <property type="entry name" value="Lysophospholipase_L1_like"/>
    <property type="match status" value="1"/>
</dbReference>
<proteinExistence type="predicted"/>
<dbReference type="PROSITE" id="PS01098">
    <property type="entry name" value="LIPASE_GDSL_SER"/>
    <property type="match status" value="1"/>
</dbReference>
<gene>
    <name evidence="2" type="ORF">SAMN05421742_105246</name>
</gene>
<organism evidence="2 3">
    <name type="scientific">Roseospirillum parvum</name>
    <dbReference type="NCBI Taxonomy" id="83401"/>
    <lineage>
        <taxon>Bacteria</taxon>
        <taxon>Pseudomonadati</taxon>
        <taxon>Pseudomonadota</taxon>
        <taxon>Alphaproteobacteria</taxon>
        <taxon>Rhodospirillales</taxon>
        <taxon>Rhodospirillaceae</taxon>
        <taxon>Roseospirillum</taxon>
    </lineage>
</organism>
<dbReference type="OrthoDB" id="9786188at2"/>
<dbReference type="EMBL" id="FNCV01000005">
    <property type="protein sequence ID" value="SDH28906.1"/>
    <property type="molecule type" value="Genomic_DNA"/>
</dbReference>
<dbReference type="SUPFAM" id="SSF52266">
    <property type="entry name" value="SGNH hydrolase"/>
    <property type="match status" value="1"/>
</dbReference>
<dbReference type="InterPro" id="IPR036514">
    <property type="entry name" value="SGNH_hydro_sf"/>
</dbReference>
<keyword evidence="3" id="KW-1185">Reference proteome</keyword>
<dbReference type="InterPro" id="IPR051532">
    <property type="entry name" value="Ester_Hydrolysis_Enzymes"/>
</dbReference>
<evidence type="ECO:0000259" key="1">
    <source>
        <dbReference type="Pfam" id="PF13472"/>
    </source>
</evidence>
<dbReference type="InterPro" id="IPR008265">
    <property type="entry name" value="Lipase_GDSL_AS"/>
</dbReference>
<sequence>MLAGLLGLALALGLAYGAPIGDVNASQPAAPLRILALGDSLTAGYNLPQGAGFPAQLEAALTARGHAVEVINGGVSGDTSAGGLSRLAWQLGDTPPDAAIVELGANDGLRGLDPGRTEANLSQLIARLKGTGVAVLLAGMMAPPNLGPEYGEAFNGLYPRLADQHEVLLYPFFLEGVAAQPELLQPDGLHPTEEGVAEIVRRMLPKVEELIARATP</sequence>
<accession>A0A1G8B6U5</accession>
<dbReference type="GO" id="GO:0006629">
    <property type="term" value="P:lipid metabolic process"/>
    <property type="evidence" value="ECO:0007669"/>
    <property type="project" value="InterPro"/>
</dbReference>
<reference evidence="3" key="1">
    <citation type="submission" date="2016-10" db="EMBL/GenBank/DDBJ databases">
        <authorList>
            <person name="Varghese N."/>
            <person name="Submissions S."/>
        </authorList>
    </citation>
    <scope>NUCLEOTIDE SEQUENCE [LARGE SCALE GENOMIC DNA]</scope>
    <source>
        <strain evidence="3">930I</strain>
    </source>
</reference>
<dbReference type="PANTHER" id="PTHR30383:SF24">
    <property type="entry name" value="THIOESTERASE 1_PROTEASE 1_LYSOPHOSPHOLIPASE L1"/>
    <property type="match status" value="1"/>
</dbReference>
<dbReference type="Pfam" id="PF13472">
    <property type="entry name" value="Lipase_GDSL_2"/>
    <property type="match status" value="1"/>
</dbReference>
<dbReference type="Gene3D" id="3.40.50.1110">
    <property type="entry name" value="SGNH hydrolase"/>
    <property type="match status" value="1"/>
</dbReference>
<dbReference type="GO" id="GO:0004622">
    <property type="term" value="F:phosphatidylcholine lysophospholipase activity"/>
    <property type="evidence" value="ECO:0007669"/>
    <property type="project" value="TreeGrafter"/>
</dbReference>
<dbReference type="InterPro" id="IPR013830">
    <property type="entry name" value="SGNH_hydro"/>
</dbReference>
<dbReference type="STRING" id="83401.SAMN05421742_105246"/>
<dbReference type="Proteomes" id="UP000217076">
    <property type="component" value="Unassembled WGS sequence"/>
</dbReference>
<feature type="domain" description="SGNH hydrolase-type esterase" evidence="1">
    <location>
        <begin position="36"/>
        <end position="195"/>
    </location>
</feature>
<evidence type="ECO:0000313" key="3">
    <source>
        <dbReference type="Proteomes" id="UP000217076"/>
    </source>
</evidence>
<evidence type="ECO:0000313" key="2">
    <source>
        <dbReference type="EMBL" id="SDH28906.1"/>
    </source>
</evidence>
<name>A0A1G8B6U5_9PROT</name>
<dbReference type="PANTHER" id="PTHR30383">
    <property type="entry name" value="THIOESTERASE 1/PROTEASE 1/LYSOPHOSPHOLIPASE L1"/>
    <property type="match status" value="1"/>
</dbReference>
<dbReference type="AlphaFoldDB" id="A0A1G8B6U5"/>